<evidence type="ECO:0000256" key="4">
    <source>
        <dbReference type="ARBA" id="ARBA00023204"/>
    </source>
</evidence>
<evidence type="ECO:0000313" key="7">
    <source>
        <dbReference type="EMBL" id="GET88104.1"/>
    </source>
</evidence>
<keyword evidence="3" id="KW-0227">DNA damage</keyword>
<reference evidence="7" key="1">
    <citation type="submission" date="2019-11" db="EMBL/GenBank/DDBJ databases">
        <title>Leishmania tarentolae CDS.</title>
        <authorList>
            <person name="Goto Y."/>
            <person name="Yamagishi J."/>
        </authorList>
    </citation>
    <scope>NUCLEOTIDE SEQUENCE [LARGE SCALE GENOMIC DNA]</scope>
    <source>
        <strain evidence="7">Parrot Tar II</strain>
    </source>
</reference>
<keyword evidence="5" id="KW-0539">Nucleus</keyword>
<sequence length="362" mass="37397">MSIYCRLASPPVFLRALHTVSVSRDGWATVVFTDSHVVLHVEGADENMTATCTLPKNVFAEYAVVETRFALHIPTLIDALLMLGPSVATASTRAVLAYPTDDAKLLVELTPTDRAGSGCTAGGFSGGVPLTQSDLGVGGSRMLQSLLVTRNVRDHLLDLRFSEAALLAQVTLQGDTVRDLIADVTAAQCTEVSIRIDPKLGVILRGEGGPYGEVEAHVHGTSEALLSLSREQSASTRVYTHHLALACGGRGGVGGGGSSGGGSGAGGTSGGRLRGTGAGMRDGRLSNTDYILMGLAASIAGASSSGGGGGAAVGTLFGGFERLTLQINAQRQLSVLHTQRDHELKVFVTVVVMPLSSVYDVL</sequence>
<dbReference type="EMBL" id="BLBS01000025">
    <property type="protein sequence ID" value="GET88104.1"/>
    <property type="molecule type" value="Genomic_DNA"/>
</dbReference>
<dbReference type="GO" id="GO:0000077">
    <property type="term" value="P:DNA damage checkpoint signaling"/>
    <property type="evidence" value="ECO:0007669"/>
    <property type="project" value="InterPro"/>
</dbReference>
<dbReference type="PANTHER" id="PTHR10870">
    <property type="entry name" value="CELL CYCLE CHECKPOINT PROTEIN RAD1"/>
    <property type="match status" value="1"/>
</dbReference>
<evidence type="ECO:0000313" key="8">
    <source>
        <dbReference type="Proteomes" id="UP000419144"/>
    </source>
</evidence>
<dbReference type="Gene3D" id="3.70.10.10">
    <property type="match status" value="1"/>
</dbReference>
<dbReference type="VEuPathDB" id="TriTrypDB:LtaPh_2004400"/>
<keyword evidence="4" id="KW-0234">DNA repair</keyword>
<comment type="similarity">
    <text evidence="2">Belongs to the rad1 family.</text>
</comment>
<dbReference type="OrthoDB" id="271772at2759"/>
<evidence type="ECO:0000256" key="2">
    <source>
        <dbReference type="ARBA" id="ARBA00010991"/>
    </source>
</evidence>
<accession>A0A640KGB5</accession>
<dbReference type="InterPro" id="IPR003021">
    <property type="entry name" value="Rad1_Rec1_Rad17"/>
</dbReference>
<evidence type="ECO:0000256" key="3">
    <source>
        <dbReference type="ARBA" id="ARBA00022763"/>
    </source>
</evidence>
<keyword evidence="8" id="KW-1185">Reference proteome</keyword>
<dbReference type="PANTHER" id="PTHR10870:SF0">
    <property type="entry name" value="CELL CYCLE CHECKPOINT PROTEIN RAD1"/>
    <property type="match status" value="1"/>
</dbReference>
<organism evidence="7 8">
    <name type="scientific">Leishmania tarentolae</name>
    <name type="common">Sauroleishmania tarentolae</name>
    <dbReference type="NCBI Taxonomy" id="5689"/>
    <lineage>
        <taxon>Eukaryota</taxon>
        <taxon>Discoba</taxon>
        <taxon>Euglenozoa</taxon>
        <taxon>Kinetoplastea</taxon>
        <taxon>Metakinetoplastina</taxon>
        <taxon>Trypanosomatida</taxon>
        <taxon>Trypanosomatidae</taxon>
        <taxon>Leishmaniinae</taxon>
        <taxon>Leishmania</taxon>
        <taxon>lizard Leishmania</taxon>
    </lineage>
</organism>
<dbReference type="AlphaFoldDB" id="A0A640KGB5"/>
<feature type="compositionally biased region" description="Gly residues" evidence="6">
    <location>
        <begin position="256"/>
        <end position="280"/>
    </location>
</feature>
<proteinExistence type="inferred from homology"/>
<dbReference type="Proteomes" id="UP000419144">
    <property type="component" value="Unassembled WGS sequence"/>
</dbReference>
<feature type="region of interest" description="Disordered" evidence="6">
    <location>
        <begin position="256"/>
        <end position="281"/>
    </location>
</feature>
<comment type="caution">
    <text evidence="7">The sequence shown here is derived from an EMBL/GenBank/DDBJ whole genome shotgun (WGS) entry which is preliminary data.</text>
</comment>
<evidence type="ECO:0000256" key="6">
    <source>
        <dbReference type="SAM" id="MobiDB-lite"/>
    </source>
</evidence>
<comment type="subcellular location">
    <subcellularLocation>
        <location evidence="1">Nucleus</location>
    </subcellularLocation>
</comment>
<gene>
    <name evidence="7" type="ORF">LtaPh_2004400</name>
</gene>
<protein>
    <submittedName>
        <fullName evidence="7">Uncharacterized protein</fullName>
    </submittedName>
</protein>
<name>A0A640KGB5_LEITA</name>
<evidence type="ECO:0000256" key="1">
    <source>
        <dbReference type="ARBA" id="ARBA00004123"/>
    </source>
</evidence>
<dbReference type="GO" id="GO:0030896">
    <property type="term" value="C:checkpoint clamp complex"/>
    <property type="evidence" value="ECO:0007669"/>
    <property type="project" value="TreeGrafter"/>
</dbReference>
<dbReference type="GO" id="GO:0006281">
    <property type="term" value="P:DNA repair"/>
    <property type="evidence" value="ECO:0007669"/>
    <property type="project" value="UniProtKB-KW"/>
</dbReference>
<evidence type="ECO:0000256" key="5">
    <source>
        <dbReference type="ARBA" id="ARBA00023242"/>
    </source>
</evidence>